<keyword evidence="4 11" id="KW-0548">Nucleotidyltransferase</keyword>
<evidence type="ECO:0000256" key="1">
    <source>
        <dbReference type="ARBA" id="ARBA00001946"/>
    </source>
</evidence>
<keyword evidence="8 11" id="KW-0067">ATP-binding</keyword>
<evidence type="ECO:0000256" key="3">
    <source>
        <dbReference type="ARBA" id="ARBA00022694"/>
    </source>
</evidence>
<gene>
    <name evidence="11" type="primary">cca</name>
    <name evidence="15" type="ORF">ADU70_0586</name>
    <name evidence="16" type="ORF">ADU72_2142</name>
</gene>
<feature type="binding site" evidence="11">
    <location>
        <position position="165"/>
    </location>
    <ligand>
        <name>CTP</name>
        <dbReference type="ChEBI" id="CHEBI:37563"/>
    </ligand>
</feature>
<dbReference type="OrthoDB" id="9805698at2"/>
<feature type="binding site" evidence="11">
    <location>
        <position position="32"/>
    </location>
    <ligand>
        <name>ATP</name>
        <dbReference type="ChEBI" id="CHEBI:30616"/>
    </ligand>
</feature>
<evidence type="ECO:0000259" key="13">
    <source>
        <dbReference type="Pfam" id="PF12627"/>
    </source>
</evidence>
<evidence type="ECO:0000313" key="17">
    <source>
        <dbReference type="Proteomes" id="UP000076244"/>
    </source>
</evidence>
<dbReference type="EMBL" id="CP012275">
    <property type="protein sequence ID" value="AMV62086.1"/>
    <property type="molecule type" value="Genomic_DNA"/>
</dbReference>
<evidence type="ECO:0000259" key="12">
    <source>
        <dbReference type="Pfam" id="PF01743"/>
    </source>
</evidence>
<evidence type="ECO:0000313" key="16">
    <source>
        <dbReference type="EMBL" id="AMV68063.1"/>
    </source>
</evidence>
<dbReference type="KEGG" id="pdm:ADU72_2142"/>
<dbReference type="GO" id="GO:0000287">
    <property type="term" value="F:magnesium ion binding"/>
    <property type="evidence" value="ECO:0007669"/>
    <property type="project" value="UniProtKB-UniRule"/>
</dbReference>
<reference evidence="17 18" key="1">
    <citation type="journal article" date="2016" name="PLoS ONE">
        <title>The Identification of Novel Diagnostic Marker Genes for the Detection of Beer Spoiling Pediococcus damnosus Strains Using the BlAst Diagnostic Gene findEr.</title>
        <authorList>
            <person name="Behr J."/>
            <person name="Geissler A.J."/>
            <person name="Schmid J."/>
            <person name="Zehe A."/>
            <person name="Vogel R.F."/>
        </authorList>
    </citation>
    <scope>NUCLEOTIDE SEQUENCE [LARGE SCALE GENOMIC DNA]</scope>
    <source>
        <strain evidence="15 18">TMW 2.1533</strain>
        <strain evidence="16 17">TMW 2.1535</strain>
    </source>
</reference>
<dbReference type="PANTHER" id="PTHR46173">
    <property type="entry name" value="CCA TRNA NUCLEOTIDYLTRANSFERASE 1, MITOCHONDRIAL"/>
    <property type="match status" value="1"/>
</dbReference>
<dbReference type="InterPro" id="IPR032810">
    <property type="entry name" value="CCA-adding_enz_C"/>
</dbReference>
<comment type="similarity">
    <text evidence="11">Belongs to the tRNA nucleotidyltransferase/poly(A) polymerase family. Bacterial CCA-adding enzyme type 3 subfamily.</text>
</comment>
<comment type="cofactor">
    <cofactor evidence="1 11">
        <name>Mg(2+)</name>
        <dbReference type="ChEBI" id="CHEBI:18420"/>
    </cofactor>
</comment>
<dbReference type="AlphaFoldDB" id="A0A0R2HLH3"/>
<dbReference type="CDD" id="cd05398">
    <property type="entry name" value="NT_ClassII-CCAase"/>
    <property type="match status" value="1"/>
</dbReference>
<comment type="subunit">
    <text evidence="11">Homodimer.</text>
</comment>
<dbReference type="GeneID" id="57277476"/>
<feature type="binding site" evidence="11">
    <location>
        <position position="162"/>
    </location>
    <ligand>
        <name>CTP</name>
        <dbReference type="ChEBI" id="CHEBI:37563"/>
    </ligand>
</feature>
<feature type="binding site" evidence="11">
    <location>
        <position position="45"/>
    </location>
    <ligand>
        <name>Mg(2+)</name>
        <dbReference type="ChEBI" id="CHEBI:18420"/>
    </ligand>
</feature>
<evidence type="ECO:0000256" key="11">
    <source>
        <dbReference type="HAMAP-Rule" id="MF_01263"/>
    </source>
</evidence>
<feature type="binding site" evidence="11">
    <location>
        <position position="47"/>
    </location>
    <ligand>
        <name>Mg(2+)</name>
        <dbReference type="ChEBI" id="CHEBI:18420"/>
    </ligand>
</feature>
<feature type="binding site" evidence="11">
    <location>
        <position position="159"/>
    </location>
    <ligand>
        <name>ATP</name>
        <dbReference type="ChEBI" id="CHEBI:30616"/>
    </ligand>
</feature>
<dbReference type="SUPFAM" id="SSF81891">
    <property type="entry name" value="Poly A polymerase C-terminal region-like"/>
    <property type="match status" value="1"/>
</dbReference>
<dbReference type="NCBIfam" id="NF009814">
    <property type="entry name" value="PRK13299.1"/>
    <property type="match status" value="1"/>
</dbReference>
<dbReference type="PANTHER" id="PTHR46173:SF1">
    <property type="entry name" value="CCA TRNA NUCLEOTIDYLTRANSFERASE 1, MITOCHONDRIAL"/>
    <property type="match status" value="1"/>
</dbReference>
<dbReference type="Pfam" id="PF12627">
    <property type="entry name" value="PolyA_pol_RNAbd"/>
    <property type="match status" value="1"/>
</dbReference>
<feature type="binding site" evidence="11">
    <location>
        <position position="159"/>
    </location>
    <ligand>
        <name>CTP</name>
        <dbReference type="ChEBI" id="CHEBI:37563"/>
    </ligand>
</feature>
<dbReference type="GO" id="GO:0004810">
    <property type="term" value="F:CCA tRNA nucleotidyltransferase activity"/>
    <property type="evidence" value="ECO:0007669"/>
    <property type="project" value="UniProtKB-UniRule"/>
</dbReference>
<dbReference type="Gene3D" id="1.10.246.80">
    <property type="match status" value="1"/>
</dbReference>
<dbReference type="RefSeq" id="WP_046871111.1">
    <property type="nucleotide sequence ID" value="NZ_BAAAXI010000187.1"/>
</dbReference>
<comment type="catalytic activity">
    <reaction evidence="11">
        <text>a tRNA with a 3' CCA end + 2 CTP + ATP = a tRNA with a 3' CCACCA end + 3 diphosphate</text>
        <dbReference type="Rhea" id="RHEA:76235"/>
        <dbReference type="Rhea" id="RHEA-COMP:10468"/>
        <dbReference type="Rhea" id="RHEA-COMP:18655"/>
        <dbReference type="ChEBI" id="CHEBI:30616"/>
        <dbReference type="ChEBI" id="CHEBI:33019"/>
        <dbReference type="ChEBI" id="CHEBI:37563"/>
        <dbReference type="ChEBI" id="CHEBI:83071"/>
        <dbReference type="ChEBI" id="CHEBI:195187"/>
    </reaction>
</comment>
<evidence type="ECO:0000256" key="6">
    <source>
        <dbReference type="ARBA" id="ARBA00022741"/>
    </source>
</evidence>
<dbReference type="Proteomes" id="UP000076405">
    <property type="component" value="Chromosome"/>
</dbReference>
<protein>
    <recommendedName>
        <fullName evidence="11">CCA-adding enzyme</fullName>
        <ecNumber evidence="11">2.7.7.72</ecNumber>
    </recommendedName>
    <alternativeName>
        <fullName evidence="11">CCA tRNA nucleotidyltransferase</fullName>
    </alternativeName>
    <alternativeName>
        <fullName evidence="11">tRNA CCA-pyrophosphorylase</fullName>
    </alternativeName>
    <alternativeName>
        <fullName evidence="11">tRNA adenylyl-/cytidylyl- transferase</fullName>
    </alternativeName>
    <alternativeName>
        <fullName evidence="11">tRNA nucleotidyltransferase</fullName>
    </alternativeName>
    <alternativeName>
        <fullName evidence="11">tRNA-NT</fullName>
    </alternativeName>
</protein>
<feature type="binding site" evidence="11">
    <location>
        <position position="32"/>
    </location>
    <ligand>
        <name>CTP</name>
        <dbReference type="ChEBI" id="CHEBI:37563"/>
    </ligand>
</feature>
<comment type="catalytic activity">
    <reaction evidence="11">
        <text>a tRNA precursor + 2 CTP + ATP = a tRNA with a 3' CCA end + 3 diphosphate</text>
        <dbReference type="Rhea" id="RHEA:14433"/>
        <dbReference type="Rhea" id="RHEA-COMP:10465"/>
        <dbReference type="Rhea" id="RHEA-COMP:10468"/>
        <dbReference type="ChEBI" id="CHEBI:30616"/>
        <dbReference type="ChEBI" id="CHEBI:33019"/>
        <dbReference type="ChEBI" id="CHEBI:37563"/>
        <dbReference type="ChEBI" id="CHEBI:74896"/>
        <dbReference type="ChEBI" id="CHEBI:83071"/>
        <dbReference type="EC" id="2.7.7.72"/>
    </reaction>
</comment>
<dbReference type="Gene3D" id="1.20.58.560">
    <property type="match status" value="1"/>
</dbReference>
<evidence type="ECO:0000256" key="2">
    <source>
        <dbReference type="ARBA" id="ARBA00022679"/>
    </source>
</evidence>
<evidence type="ECO:0000256" key="5">
    <source>
        <dbReference type="ARBA" id="ARBA00022723"/>
    </source>
</evidence>
<dbReference type="InterPro" id="IPR032828">
    <property type="entry name" value="PolyA_RNA-bd"/>
</dbReference>
<keyword evidence="5 11" id="KW-0479">Metal-binding</keyword>
<dbReference type="Gene3D" id="3.30.460.10">
    <property type="entry name" value="Beta Polymerase, domain 2"/>
    <property type="match status" value="1"/>
</dbReference>
<feature type="binding site" evidence="11">
    <location>
        <position position="116"/>
    </location>
    <ligand>
        <name>CTP</name>
        <dbReference type="ChEBI" id="CHEBI:37563"/>
    </ligand>
</feature>
<name>A0A0R2HLH3_9LACO</name>
<dbReference type="HAMAP" id="MF_01263">
    <property type="entry name" value="CCA_bact_type3"/>
    <property type="match status" value="1"/>
</dbReference>
<dbReference type="SUPFAM" id="SSF81301">
    <property type="entry name" value="Nucleotidyltransferase"/>
    <property type="match status" value="1"/>
</dbReference>
<keyword evidence="17" id="KW-1185">Reference proteome</keyword>
<dbReference type="InterPro" id="IPR023068">
    <property type="entry name" value="CCA-adding_enz_firmicutes"/>
</dbReference>
<dbReference type="Proteomes" id="UP000076244">
    <property type="component" value="Chromosome"/>
</dbReference>
<keyword evidence="6 11" id="KW-0547">Nucleotide-binding</keyword>
<feature type="binding site" evidence="11">
    <location>
        <position position="35"/>
    </location>
    <ligand>
        <name>CTP</name>
        <dbReference type="ChEBI" id="CHEBI:37563"/>
    </ligand>
</feature>
<evidence type="ECO:0000256" key="7">
    <source>
        <dbReference type="ARBA" id="ARBA00022800"/>
    </source>
</evidence>
<accession>A0A0R2HLH3</accession>
<evidence type="ECO:0000313" key="15">
    <source>
        <dbReference type="EMBL" id="AMV62086.1"/>
    </source>
</evidence>
<dbReference type="EMBL" id="CP012288">
    <property type="protein sequence ID" value="AMV68063.1"/>
    <property type="molecule type" value="Genomic_DNA"/>
</dbReference>
<dbReference type="Pfam" id="PF01743">
    <property type="entry name" value="PolyA_pol"/>
    <property type="match status" value="1"/>
</dbReference>
<evidence type="ECO:0000256" key="10">
    <source>
        <dbReference type="ARBA" id="ARBA00022884"/>
    </source>
</evidence>
<feature type="binding site" evidence="11">
    <location>
        <position position="116"/>
    </location>
    <ligand>
        <name>ATP</name>
        <dbReference type="ChEBI" id="CHEBI:30616"/>
    </ligand>
</feature>
<dbReference type="GO" id="GO:0000049">
    <property type="term" value="F:tRNA binding"/>
    <property type="evidence" value="ECO:0007669"/>
    <property type="project" value="UniProtKB-UniRule"/>
</dbReference>
<feature type="domain" description="CCA-adding enzyme C-terminal" evidence="14">
    <location>
        <begin position="249"/>
        <end position="394"/>
    </location>
</feature>
<dbReference type="InterPro" id="IPR002646">
    <property type="entry name" value="PolA_pol_head_dom"/>
</dbReference>
<dbReference type="InterPro" id="IPR043519">
    <property type="entry name" value="NT_sf"/>
</dbReference>
<organism evidence="15 18">
    <name type="scientific">Pediococcus damnosus</name>
    <dbReference type="NCBI Taxonomy" id="51663"/>
    <lineage>
        <taxon>Bacteria</taxon>
        <taxon>Bacillati</taxon>
        <taxon>Bacillota</taxon>
        <taxon>Bacilli</taxon>
        <taxon>Lactobacillales</taxon>
        <taxon>Lactobacillaceae</taxon>
        <taxon>Pediococcus</taxon>
    </lineage>
</organism>
<keyword evidence="10 11" id="KW-0694">RNA-binding</keyword>
<evidence type="ECO:0000313" key="18">
    <source>
        <dbReference type="Proteomes" id="UP000076405"/>
    </source>
</evidence>
<comment type="miscellaneous">
    <text evidence="11">A single active site specifically recognizes both ATP and CTP and is responsible for their addition.</text>
</comment>
<sequence>MQIKKLPQEFITARPILQTIEGAGYEAYFVGGSVRDTILKDHIHDVDIATSAFPSEVKDLFKKTIDTGIKHGTVMVLDHQQKYEVTTFRTESGYQDFRRPDKVTFVRSLEEDLKRRDFTVNALALKEDGTVVDLFSGLQDLQNHILKAVGIPEERFHEDALRMMRAVRFASKLDFVIEEKTEAAIKHNAPLLKKIAVERILVEFEKMMMGQATTKGVKYFLETGLYAYCPQFEGKLKPLSQLLNLNPKFRLTTETQVWLLICHTLELSREQSRSFLRAWKTSNELIAEVESGIQLLNAISKNSVSEKLLFRTGKKVLQSVINVLLAMNSKIDTSTLLARYNELPIKSTHELNVNGHDLLTANITTPGPQMGRIISYLLDGVLTGQFKNNQSELLLKAKKYTSSNLES</sequence>
<dbReference type="GO" id="GO:0005524">
    <property type="term" value="F:ATP binding"/>
    <property type="evidence" value="ECO:0007669"/>
    <property type="project" value="UniProtKB-UniRule"/>
</dbReference>
<evidence type="ECO:0000256" key="9">
    <source>
        <dbReference type="ARBA" id="ARBA00022842"/>
    </source>
</evidence>
<comment type="function">
    <text evidence="11">Catalyzes the addition and repair of the essential 3'-terminal CCA sequence in tRNAs without using a nucleic acid template. Adds these three nucleotides in the order of C, C, and A to the tRNA nucleotide-73, using CTP and ATP as substrates and producing inorganic pyrophosphate. tRNA 3'-terminal CCA addition is required both for tRNA processing and repair. Also involved in tRNA surveillance by mediating tandem CCA addition to generate a CCACCA at the 3' terminus of unstable tRNAs. While stable tRNAs receive only 3'-terminal CCA, unstable tRNAs are marked with CCACCA and rapidly degraded.</text>
</comment>
<keyword evidence="7 11" id="KW-0692">RNA repair</keyword>
<dbReference type="GO" id="GO:0042245">
    <property type="term" value="P:RNA repair"/>
    <property type="evidence" value="ECO:0007669"/>
    <property type="project" value="UniProtKB-KW"/>
</dbReference>
<evidence type="ECO:0000256" key="4">
    <source>
        <dbReference type="ARBA" id="ARBA00022695"/>
    </source>
</evidence>
<feature type="binding site" evidence="11">
    <location>
        <position position="168"/>
    </location>
    <ligand>
        <name>CTP</name>
        <dbReference type="ChEBI" id="CHEBI:37563"/>
    </ligand>
</feature>
<keyword evidence="3 11" id="KW-0819">tRNA processing</keyword>
<feature type="binding site" evidence="11">
    <location>
        <position position="35"/>
    </location>
    <ligand>
        <name>ATP</name>
        <dbReference type="ChEBI" id="CHEBI:30616"/>
    </ligand>
</feature>
<evidence type="ECO:0000259" key="14">
    <source>
        <dbReference type="Pfam" id="PF13735"/>
    </source>
</evidence>
<keyword evidence="9 11" id="KW-0460">Magnesium</keyword>
<feature type="binding site" evidence="11">
    <location>
        <position position="168"/>
    </location>
    <ligand>
        <name>ATP</name>
        <dbReference type="ChEBI" id="CHEBI:30616"/>
    </ligand>
</feature>
<dbReference type="Gene3D" id="1.10.110.30">
    <property type="match status" value="1"/>
</dbReference>
<feature type="binding site" evidence="11">
    <location>
        <position position="165"/>
    </location>
    <ligand>
        <name>ATP</name>
        <dbReference type="ChEBI" id="CHEBI:30616"/>
    </ligand>
</feature>
<dbReference type="GO" id="GO:0001680">
    <property type="term" value="P:tRNA 3'-terminal CCA addition"/>
    <property type="evidence" value="ECO:0007669"/>
    <property type="project" value="UniProtKB-UniRule"/>
</dbReference>
<feature type="domain" description="tRNA nucleotidyltransferase/poly(A) polymerase RNA and SrmB- binding" evidence="13">
    <location>
        <begin position="174"/>
        <end position="232"/>
    </location>
</feature>
<proteinExistence type="inferred from homology"/>
<dbReference type="EC" id="2.7.7.72" evidence="11"/>
<feature type="binding site" evidence="11">
    <location>
        <position position="162"/>
    </location>
    <ligand>
        <name>ATP</name>
        <dbReference type="ChEBI" id="CHEBI:30616"/>
    </ligand>
</feature>
<evidence type="ECO:0000256" key="8">
    <source>
        <dbReference type="ARBA" id="ARBA00022840"/>
    </source>
</evidence>
<keyword evidence="2 11" id="KW-0808">Transferase</keyword>
<feature type="domain" description="Poly A polymerase head" evidence="12">
    <location>
        <begin position="27"/>
        <end position="146"/>
    </location>
</feature>
<dbReference type="Pfam" id="PF13735">
    <property type="entry name" value="tRNA_NucTran2_2"/>
    <property type="match status" value="1"/>
</dbReference>
<dbReference type="InterPro" id="IPR050264">
    <property type="entry name" value="Bact_CCA-adding_enz_type3_sf"/>
</dbReference>